<dbReference type="InterPro" id="IPR001647">
    <property type="entry name" value="HTH_TetR"/>
</dbReference>
<keyword evidence="2 4" id="KW-0238">DNA-binding</keyword>
<feature type="domain" description="HTH tetR-type" evidence="5">
    <location>
        <begin position="9"/>
        <end position="69"/>
    </location>
</feature>
<keyword evidence="3" id="KW-0804">Transcription</keyword>
<keyword evidence="7" id="KW-1185">Reference proteome</keyword>
<dbReference type="Gene3D" id="1.10.357.10">
    <property type="entry name" value="Tetracycline Repressor, domain 2"/>
    <property type="match status" value="1"/>
</dbReference>
<dbReference type="PRINTS" id="PR00455">
    <property type="entry name" value="HTHTETR"/>
</dbReference>
<reference evidence="6 7" key="1">
    <citation type="journal article" date="2019" name="Int. J. Syst. Evol. Microbiol.">
        <title>The Global Catalogue of Microorganisms (GCM) 10K type strain sequencing project: providing services to taxonomists for standard genome sequencing and annotation.</title>
        <authorList>
            <consortium name="The Broad Institute Genomics Platform"/>
            <consortium name="The Broad Institute Genome Sequencing Center for Infectious Disease"/>
            <person name="Wu L."/>
            <person name="Ma J."/>
        </authorList>
    </citation>
    <scope>NUCLEOTIDE SEQUENCE [LARGE SCALE GENOMIC DNA]</scope>
    <source>
        <strain evidence="6 7">JCM 10977</strain>
    </source>
</reference>
<protein>
    <recommendedName>
        <fullName evidence="5">HTH tetR-type domain-containing protein</fullName>
    </recommendedName>
</protein>
<dbReference type="Pfam" id="PF00440">
    <property type="entry name" value="TetR_N"/>
    <property type="match status" value="1"/>
</dbReference>
<evidence type="ECO:0000313" key="6">
    <source>
        <dbReference type="EMBL" id="GAA0939739.1"/>
    </source>
</evidence>
<evidence type="ECO:0000256" key="4">
    <source>
        <dbReference type="PROSITE-ProRule" id="PRU00335"/>
    </source>
</evidence>
<evidence type="ECO:0000256" key="1">
    <source>
        <dbReference type="ARBA" id="ARBA00023015"/>
    </source>
</evidence>
<organism evidence="6 7">
    <name type="scientific">Kribbella koreensis</name>
    <dbReference type="NCBI Taxonomy" id="57909"/>
    <lineage>
        <taxon>Bacteria</taxon>
        <taxon>Bacillati</taxon>
        <taxon>Actinomycetota</taxon>
        <taxon>Actinomycetes</taxon>
        <taxon>Propionibacteriales</taxon>
        <taxon>Kribbellaceae</taxon>
        <taxon>Kribbella</taxon>
    </lineage>
</organism>
<dbReference type="EMBL" id="BAAAHK010000007">
    <property type="protein sequence ID" value="GAA0939739.1"/>
    <property type="molecule type" value="Genomic_DNA"/>
</dbReference>
<dbReference type="InterPro" id="IPR009057">
    <property type="entry name" value="Homeodomain-like_sf"/>
</dbReference>
<name>A0ABN1QAF2_9ACTN</name>
<evidence type="ECO:0000256" key="3">
    <source>
        <dbReference type="ARBA" id="ARBA00023163"/>
    </source>
</evidence>
<dbReference type="Proteomes" id="UP001500542">
    <property type="component" value="Unassembled WGS sequence"/>
</dbReference>
<evidence type="ECO:0000313" key="7">
    <source>
        <dbReference type="Proteomes" id="UP001500542"/>
    </source>
</evidence>
<dbReference type="SUPFAM" id="SSF46689">
    <property type="entry name" value="Homeodomain-like"/>
    <property type="match status" value="1"/>
</dbReference>
<sequence>MAATSSVRDRTRLEIVQQAMTLFQEKGYNATSLQDIATAAGCSKATVLYHFSDKTGVLVAVLEPSHAALSKLVAEASALPAAEAQELAIGRFVELAVEFRGLISVLQDLFGSLGEIPEFGGLVTEGLRLTELLAGGTGNQLELDVAKFAINGLLGECRHPGERTDAELHELCDTALRRLLRPPA</sequence>
<gene>
    <name evidence="6" type="ORF">GCM10009554_29760</name>
</gene>
<evidence type="ECO:0000259" key="5">
    <source>
        <dbReference type="PROSITE" id="PS50977"/>
    </source>
</evidence>
<dbReference type="PANTHER" id="PTHR30055:SF234">
    <property type="entry name" value="HTH-TYPE TRANSCRIPTIONAL REGULATOR BETI"/>
    <property type="match status" value="1"/>
</dbReference>
<proteinExistence type="predicted"/>
<dbReference type="PROSITE" id="PS50977">
    <property type="entry name" value="HTH_TETR_2"/>
    <property type="match status" value="1"/>
</dbReference>
<accession>A0ABN1QAF2</accession>
<evidence type="ECO:0000256" key="2">
    <source>
        <dbReference type="ARBA" id="ARBA00023125"/>
    </source>
</evidence>
<keyword evidence="1" id="KW-0805">Transcription regulation</keyword>
<dbReference type="RefSeq" id="WP_343969111.1">
    <property type="nucleotide sequence ID" value="NZ_BAAAHK010000007.1"/>
</dbReference>
<feature type="DNA-binding region" description="H-T-H motif" evidence="4">
    <location>
        <begin position="32"/>
        <end position="51"/>
    </location>
</feature>
<dbReference type="PANTHER" id="PTHR30055">
    <property type="entry name" value="HTH-TYPE TRANSCRIPTIONAL REGULATOR RUTR"/>
    <property type="match status" value="1"/>
</dbReference>
<dbReference type="InterPro" id="IPR050109">
    <property type="entry name" value="HTH-type_TetR-like_transc_reg"/>
</dbReference>
<comment type="caution">
    <text evidence="6">The sequence shown here is derived from an EMBL/GenBank/DDBJ whole genome shotgun (WGS) entry which is preliminary data.</text>
</comment>